<evidence type="ECO:0000259" key="1">
    <source>
        <dbReference type="Pfam" id="PF00535"/>
    </source>
</evidence>
<accession>A0A964FHP8</accession>
<dbReference type="PANTHER" id="PTHR22916:SF3">
    <property type="entry name" value="UDP-GLCNAC:BETAGAL BETA-1,3-N-ACETYLGLUCOSAMINYLTRANSFERASE-LIKE PROTEIN 1"/>
    <property type="match status" value="1"/>
</dbReference>
<dbReference type="AlphaFoldDB" id="A0A964FHP8"/>
<dbReference type="InterPro" id="IPR001173">
    <property type="entry name" value="Glyco_trans_2-like"/>
</dbReference>
<keyword evidence="3" id="KW-1185">Reference proteome</keyword>
<dbReference type="RefSeq" id="WP_229642435.1">
    <property type="nucleotide sequence ID" value="NZ_JADWDC010000078.1"/>
</dbReference>
<dbReference type="Gene3D" id="3.90.550.10">
    <property type="entry name" value="Spore Coat Polysaccharide Biosynthesis Protein SpsA, Chain A"/>
    <property type="match status" value="1"/>
</dbReference>
<protein>
    <submittedName>
        <fullName evidence="2">Glycosyltransferase</fullName>
    </submittedName>
</protein>
<dbReference type="SUPFAM" id="SSF53448">
    <property type="entry name" value="Nucleotide-diphospho-sugar transferases"/>
    <property type="match status" value="1"/>
</dbReference>
<dbReference type="Pfam" id="PF00535">
    <property type="entry name" value="Glycos_transf_2"/>
    <property type="match status" value="1"/>
</dbReference>
<evidence type="ECO:0000313" key="2">
    <source>
        <dbReference type="EMBL" id="MCC0179336.1"/>
    </source>
</evidence>
<sequence>MPNTIYIDVITISNKIDNALFTTLNNVSKQSYKAINHIIIYRQAADNEIERLQNFDSQKNLSYYSQKGKGIASAFNNGIDHSKGEIILFLNAGDTLVNNNVIHRVMESYAGEKWLWATGETISVSKNRYLQNHRPQHKTWDSNLFLYGNPVCHQSTFYSRNLIDLVGKYNESLSIEMDYEYNVRANLLSSPTLLYFPIAYYDTTGVSSVRVFRQFNNHRRIRDRYFSLSKPNRLKVDTYCLLKSIFRLAMVPAKLWL</sequence>
<feature type="domain" description="Glycosyltransferase 2-like" evidence="1">
    <location>
        <begin position="14"/>
        <end position="137"/>
    </location>
</feature>
<dbReference type="GO" id="GO:0016758">
    <property type="term" value="F:hexosyltransferase activity"/>
    <property type="evidence" value="ECO:0007669"/>
    <property type="project" value="UniProtKB-ARBA"/>
</dbReference>
<evidence type="ECO:0000313" key="3">
    <source>
        <dbReference type="Proteomes" id="UP000729733"/>
    </source>
</evidence>
<dbReference type="PANTHER" id="PTHR22916">
    <property type="entry name" value="GLYCOSYLTRANSFERASE"/>
    <property type="match status" value="1"/>
</dbReference>
<dbReference type="InterPro" id="IPR029044">
    <property type="entry name" value="Nucleotide-diphossugar_trans"/>
</dbReference>
<organism evidence="2 3">
    <name type="scientific">Waterburya agarophytonicola KI4</name>
    <dbReference type="NCBI Taxonomy" id="2874699"/>
    <lineage>
        <taxon>Bacteria</taxon>
        <taxon>Bacillati</taxon>
        <taxon>Cyanobacteriota</taxon>
        <taxon>Cyanophyceae</taxon>
        <taxon>Pleurocapsales</taxon>
        <taxon>Hyellaceae</taxon>
        <taxon>Waterburya</taxon>
        <taxon>Waterburya agarophytonicola</taxon>
    </lineage>
</organism>
<proteinExistence type="predicted"/>
<name>A0A964FHP8_9CYAN</name>
<dbReference type="Proteomes" id="UP000729733">
    <property type="component" value="Unassembled WGS sequence"/>
</dbReference>
<gene>
    <name evidence="2" type="ORF">I4641_20450</name>
</gene>
<dbReference type="EMBL" id="JADWDC010000078">
    <property type="protein sequence ID" value="MCC0179336.1"/>
    <property type="molecule type" value="Genomic_DNA"/>
</dbReference>
<comment type="caution">
    <text evidence="2">The sequence shown here is derived from an EMBL/GenBank/DDBJ whole genome shotgun (WGS) entry which is preliminary data.</text>
</comment>
<reference evidence="2" key="1">
    <citation type="journal article" date="2021" name="Antonie Van Leeuwenhoek">
        <title>Draft genome and description of Waterburya agarophytonicola gen. nov. sp. nov. (Pleurocapsales, Cyanobacteria): a seaweed symbiont.</title>
        <authorList>
            <person name="Bonthond G."/>
            <person name="Shalygin S."/>
            <person name="Bayer T."/>
            <person name="Weinberger F."/>
        </authorList>
    </citation>
    <scope>NUCLEOTIDE SEQUENCE</scope>
    <source>
        <strain evidence="2">KI4</strain>
    </source>
</reference>